<keyword evidence="3" id="KW-1185">Reference proteome</keyword>
<dbReference type="InterPro" id="IPR058548">
    <property type="entry name" value="MlaB-like_STAS"/>
</dbReference>
<sequence length="93" mass="10245">MTDSRFTIALGANLDVSQVQEKYKLFEDALARASSFTVDLSSINRIDTAGIQLLLAFKKEVQFRSGNVTWTAPAQPFLDVASQLGLAHEFEGH</sequence>
<dbReference type="Gene3D" id="3.30.750.24">
    <property type="entry name" value="STAS domain"/>
    <property type="match status" value="1"/>
</dbReference>
<name>K4KGJ2_SIMAS</name>
<dbReference type="PROSITE" id="PS50801">
    <property type="entry name" value="STAS"/>
    <property type="match status" value="1"/>
</dbReference>
<dbReference type="InterPro" id="IPR036513">
    <property type="entry name" value="STAS_dom_sf"/>
</dbReference>
<evidence type="ECO:0000313" key="3">
    <source>
        <dbReference type="Proteomes" id="UP000000466"/>
    </source>
</evidence>
<dbReference type="Proteomes" id="UP000000466">
    <property type="component" value="Chromosome"/>
</dbReference>
<proteinExistence type="predicted"/>
<dbReference type="STRING" id="1117647.M5M_00390"/>
<evidence type="ECO:0000259" key="1">
    <source>
        <dbReference type="PROSITE" id="PS50801"/>
    </source>
</evidence>
<dbReference type="PANTHER" id="PTHR35849:SF2">
    <property type="entry name" value="BLR2341 PROTEIN"/>
    <property type="match status" value="1"/>
</dbReference>
<protein>
    <submittedName>
        <fullName evidence="2">Stas domain, putative</fullName>
    </submittedName>
</protein>
<reference evidence="2 3" key="1">
    <citation type="journal article" date="2013" name="Genome Announc.">
        <title>Complete genome sequence of Simiduia agarivorans SA1(T), a marine bacterium able to degrade a variety of polysaccharides.</title>
        <authorList>
            <person name="Lin S.Y."/>
            <person name="Shieh W.Y."/>
            <person name="Chen J.S."/>
            <person name="Tang S.L."/>
        </authorList>
    </citation>
    <scope>NUCLEOTIDE SEQUENCE [LARGE SCALE GENOMIC DNA]</scope>
    <source>
        <strain evidence="3">DSM 21679 / JCM 13881 / BCRC 17597 / SA1</strain>
    </source>
</reference>
<dbReference type="Pfam" id="PF13466">
    <property type="entry name" value="STAS_2"/>
    <property type="match status" value="1"/>
</dbReference>
<dbReference type="HOGENOM" id="CLU_173888_0_0_6"/>
<dbReference type="eggNOG" id="COG3113">
    <property type="taxonomic scope" value="Bacteria"/>
</dbReference>
<dbReference type="PANTHER" id="PTHR35849">
    <property type="entry name" value="BLR2341 PROTEIN"/>
    <property type="match status" value="1"/>
</dbReference>
<dbReference type="OrthoDB" id="6198515at2"/>
<dbReference type="KEGG" id="saga:M5M_00390"/>
<accession>K4KGJ2</accession>
<dbReference type="AlphaFoldDB" id="K4KGJ2"/>
<dbReference type="InterPro" id="IPR052746">
    <property type="entry name" value="MlaB_ABC_Transporter"/>
</dbReference>
<dbReference type="EMBL" id="CP003746">
    <property type="protein sequence ID" value="AFU97315.1"/>
    <property type="molecule type" value="Genomic_DNA"/>
</dbReference>
<dbReference type="SUPFAM" id="SSF52091">
    <property type="entry name" value="SpoIIaa-like"/>
    <property type="match status" value="1"/>
</dbReference>
<dbReference type="InterPro" id="IPR002645">
    <property type="entry name" value="STAS_dom"/>
</dbReference>
<organism evidence="2 3">
    <name type="scientific">Simiduia agarivorans (strain DSM 21679 / JCM 13881 / BCRC 17597 / SA1)</name>
    <dbReference type="NCBI Taxonomy" id="1117647"/>
    <lineage>
        <taxon>Bacteria</taxon>
        <taxon>Pseudomonadati</taxon>
        <taxon>Pseudomonadota</taxon>
        <taxon>Gammaproteobacteria</taxon>
        <taxon>Cellvibrionales</taxon>
        <taxon>Cellvibrionaceae</taxon>
        <taxon>Simiduia</taxon>
    </lineage>
</organism>
<dbReference type="RefSeq" id="WP_015045488.1">
    <property type="nucleotide sequence ID" value="NC_018868.3"/>
</dbReference>
<gene>
    <name evidence="2" type="ordered locus">M5M_00390</name>
</gene>
<feature type="domain" description="STAS" evidence="1">
    <location>
        <begin position="1"/>
        <end position="93"/>
    </location>
</feature>
<evidence type="ECO:0000313" key="2">
    <source>
        <dbReference type="EMBL" id="AFU97315.1"/>
    </source>
</evidence>